<organism evidence="3 4">
    <name type="scientific">Desulfomicrobium norvegicum (strain DSM 1741 / NCIMB 8310)</name>
    <name type="common">Desulfovibrio baculatus (strain Norway 4)</name>
    <name type="synonym">Desulfovibrio desulfuricans (strain Norway 4)</name>
    <dbReference type="NCBI Taxonomy" id="52561"/>
    <lineage>
        <taxon>Bacteria</taxon>
        <taxon>Pseudomonadati</taxon>
        <taxon>Thermodesulfobacteriota</taxon>
        <taxon>Desulfovibrionia</taxon>
        <taxon>Desulfovibrionales</taxon>
        <taxon>Desulfomicrobiaceae</taxon>
        <taxon>Desulfomicrobium</taxon>
    </lineage>
</organism>
<feature type="chain" id="PRO_5034269612" description="Phosphodiester glycosidase domain-containing protein" evidence="1">
    <location>
        <begin position="24"/>
        <end position="276"/>
    </location>
</feature>
<gene>
    <name evidence="3" type="ORF">SAMN05421830_101268</name>
</gene>
<dbReference type="EMBL" id="FOTO01000001">
    <property type="protein sequence ID" value="SFL27090.1"/>
    <property type="molecule type" value="Genomic_DNA"/>
</dbReference>
<evidence type="ECO:0000313" key="3">
    <source>
        <dbReference type="EMBL" id="SFL27090.1"/>
    </source>
</evidence>
<feature type="signal peptide" evidence="1">
    <location>
        <begin position="1"/>
        <end position="23"/>
    </location>
</feature>
<dbReference type="OrthoDB" id="9788058at2"/>
<proteinExistence type="predicted"/>
<name>A0A8G2BZP2_DESNO</name>
<dbReference type="InterPro" id="IPR018711">
    <property type="entry name" value="NAGPA"/>
</dbReference>
<dbReference type="AlphaFoldDB" id="A0A8G2BZP2"/>
<keyword evidence="1" id="KW-0732">Signal</keyword>
<reference evidence="3 4" key="1">
    <citation type="submission" date="2016-10" db="EMBL/GenBank/DDBJ databases">
        <authorList>
            <person name="Varghese N."/>
            <person name="Submissions S."/>
        </authorList>
    </citation>
    <scope>NUCLEOTIDE SEQUENCE [LARGE SCALE GENOMIC DNA]</scope>
    <source>
        <strain evidence="3 4">DSM 1741</strain>
    </source>
</reference>
<evidence type="ECO:0000259" key="2">
    <source>
        <dbReference type="Pfam" id="PF09992"/>
    </source>
</evidence>
<dbReference type="Pfam" id="PF09992">
    <property type="entry name" value="NAGPA"/>
    <property type="match status" value="1"/>
</dbReference>
<dbReference type="Proteomes" id="UP000199581">
    <property type="component" value="Unassembled WGS sequence"/>
</dbReference>
<protein>
    <recommendedName>
        <fullName evidence="2">Phosphodiester glycosidase domain-containing protein</fullName>
    </recommendedName>
</protein>
<dbReference type="RefSeq" id="WP_092188499.1">
    <property type="nucleotide sequence ID" value="NZ_FOTO01000001.1"/>
</dbReference>
<comment type="caution">
    <text evidence="3">The sequence shown here is derived from an EMBL/GenBank/DDBJ whole genome shotgun (WGS) entry which is preliminary data.</text>
</comment>
<sequence length="276" mass="31090">MSAFFLRAIFSCLVLCVPAASLYAEEWRVLAPGLELREFLIPDQFGDLAGQQSSMAVLRIDSGNYDVALGSALGTGRMRSMQEWARHSGFVAVINAGMFRADDRMRSTGYMRDANVVINSFIHPNYGAFLAFHPRDPALPALRWVDRKSDADWQETLADYDGIIQNYRLISRERENLWEQSDRRHSGAAIAMDREGRLLFVHCRPRLSLHEFAQALIDLPLDLIGAMYVEGGADAAMYVDVNGFVGRFVGEYRSDFFQGSNKNFWPAPNVLGIRPK</sequence>
<evidence type="ECO:0000256" key="1">
    <source>
        <dbReference type="SAM" id="SignalP"/>
    </source>
</evidence>
<keyword evidence="4" id="KW-1185">Reference proteome</keyword>
<accession>A0A8G2BZP2</accession>
<evidence type="ECO:0000313" key="4">
    <source>
        <dbReference type="Proteomes" id="UP000199581"/>
    </source>
</evidence>
<feature type="domain" description="Phosphodiester glycosidase" evidence="2">
    <location>
        <begin position="89"/>
        <end position="273"/>
    </location>
</feature>